<dbReference type="EMBL" id="JACHHZ010000005">
    <property type="protein sequence ID" value="MBB6095206.1"/>
    <property type="molecule type" value="Genomic_DNA"/>
</dbReference>
<dbReference type="Gene3D" id="3.30.2010.10">
    <property type="entry name" value="Metalloproteases ('zincins'), catalytic domain"/>
    <property type="match status" value="1"/>
</dbReference>
<dbReference type="PANTHER" id="PTHR34978:SF3">
    <property type="entry name" value="SLR0241 PROTEIN"/>
    <property type="match status" value="1"/>
</dbReference>
<feature type="transmembrane region" description="Helical" evidence="1">
    <location>
        <begin position="7"/>
        <end position="25"/>
    </location>
</feature>
<feature type="transmembrane region" description="Helical" evidence="1">
    <location>
        <begin position="34"/>
        <end position="54"/>
    </location>
</feature>
<name>A0A841HQQ1_9GAMM</name>
<evidence type="ECO:0000313" key="4">
    <source>
        <dbReference type="Proteomes" id="UP000588068"/>
    </source>
</evidence>
<keyword evidence="1" id="KW-0812">Transmembrane</keyword>
<comment type="caution">
    <text evidence="3">The sequence shown here is derived from an EMBL/GenBank/DDBJ whole genome shotgun (WGS) entry which is preliminary data.</text>
</comment>
<gene>
    <name evidence="3" type="ORF">HNQ60_004096</name>
</gene>
<evidence type="ECO:0000256" key="1">
    <source>
        <dbReference type="SAM" id="Phobius"/>
    </source>
</evidence>
<keyword evidence="1" id="KW-0472">Membrane</keyword>
<keyword evidence="1" id="KW-1133">Transmembrane helix</keyword>
<sequence length="401" mass="44673">MSAVADHLWQSTWFAVAAWLLALLVRQDFARVRYWIWLAASLKFLVPFALLGWIGHHFILQLDDKPALLPIVQQAAAPISSATLFSDDFGYARYVLVAAWILGSALVAQRWVRAWLHSRMLVKTSSPCDIIAPVPVRCSDRLAEPAVVGILNPVVLLPRRALKRLRPAQIDAVIAHEACHVRRHDNLAAALQMLVQTLFWFHPLVWWIGNRLIIEREHACDEGAVQDGRDPAMYAHTLLHVCKQSIASRHLCAASAVGGDLSARVRAIVSGRAKPSTWRRAVAAATLLTCTAMPVALGMKIVATSELKVSAGARSIQRSDADEPGFVVVQKDYVYASNVSMRELISQVFSVENRQVRGYGRELDYPRYDIELRATQGDLSDARRLVADALKQQFNLELIVR</sequence>
<protein>
    <submittedName>
        <fullName evidence="3">Beta-lactamase regulating signal transducer with metallopeptidase domain</fullName>
    </submittedName>
</protein>
<evidence type="ECO:0000259" key="2">
    <source>
        <dbReference type="Pfam" id="PF05569"/>
    </source>
</evidence>
<dbReference type="InterPro" id="IPR008756">
    <property type="entry name" value="Peptidase_M56"/>
</dbReference>
<feature type="domain" description="Peptidase M56" evidence="2">
    <location>
        <begin position="14"/>
        <end position="265"/>
    </location>
</feature>
<accession>A0A841HQQ1</accession>
<dbReference type="RefSeq" id="WP_184334606.1">
    <property type="nucleotide sequence ID" value="NZ_JACHHZ010000005.1"/>
</dbReference>
<reference evidence="3 4" key="1">
    <citation type="submission" date="2020-08" db="EMBL/GenBank/DDBJ databases">
        <title>Genomic Encyclopedia of Type Strains, Phase IV (KMG-IV): sequencing the most valuable type-strain genomes for metagenomic binning, comparative biology and taxonomic classification.</title>
        <authorList>
            <person name="Goeker M."/>
        </authorList>
    </citation>
    <scope>NUCLEOTIDE SEQUENCE [LARGE SCALE GENOMIC DNA]</scope>
    <source>
        <strain evidence="3 4">DSM 26723</strain>
    </source>
</reference>
<evidence type="ECO:0000313" key="3">
    <source>
        <dbReference type="EMBL" id="MBB6095206.1"/>
    </source>
</evidence>
<dbReference type="AlphaFoldDB" id="A0A841HQQ1"/>
<keyword evidence="4" id="KW-1185">Reference proteome</keyword>
<dbReference type="InterPro" id="IPR052173">
    <property type="entry name" value="Beta-lactam_resp_regulator"/>
</dbReference>
<dbReference type="Pfam" id="PF05569">
    <property type="entry name" value="Peptidase_M56"/>
    <property type="match status" value="1"/>
</dbReference>
<dbReference type="Proteomes" id="UP000588068">
    <property type="component" value="Unassembled WGS sequence"/>
</dbReference>
<organism evidence="3 4">
    <name type="scientific">Povalibacter uvarum</name>
    <dbReference type="NCBI Taxonomy" id="732238"/>
    <lineage>
        <taxon>Bacteria</taxon>
        <taxon>Pseudomonadati</taxon>
        <taxon>Pseudomonadota</taxon>
        <taxon>Gammaproteobacteria</taxon>
        <taxon>Steroidobacterales</taxon>
        <taxon>Steroidobacteraceae</taxon>
        <taxon>Povalibacter</taxon>
    </lineage>
</organism>
<dbReference type="PANTHER" id="PTHR34978">
    <property type="entry name" value="POSSIBLE SENSOR-TRANSDUCER PROTEIN BLAR"/>
    <property type="match status" value="1"/>
</dbReference>
<proteinExistence type="predicted"/>
<feature type="transmembrane region" description="Helical" evidence="1">
    <location>
        <begin position="91"/>
        <end position="112"/>
    </location>
</feature>
<dbReference type="CDD" id="cd07341">
    <property type="entry name" value="M56_BlaR1_MecR1_like"/>
    <property type="match status" value="1"/>
</dbReference>